<sequence length="179" mass="20660">MIIIFYFIFSQIIKCSDINEEKHDSKDQNKKEENHSEKIIDLSQNCSELKNRYLFSPSFSEAATSFAESQSLNPEEPLDLTTDSSRKNKMLEDKSINVAVNPLKRPLQIEEDQKAKPSTSNPILYSLLLQKKTPSVPCVVSFLYPIALKKNNEDLRKKQNFQKKLKTSELYTDNLDEQP</sequence>
<organism evidence="2 3">
    <name type="scientific">Pseudoloma neurophilia</name>
    <dbReference type="NCBI Taxonomy" id="146866"/>
    <lineage>
        <taxon>Eukaryota</taxon>
        <taxon>Fungi</taxon>
        <taxon>Fungi incertae sedis</taxon>
        <taxon>Microsporidia</taxon>
        <taxon>Pseudoloma</taxon>
    </lineage>
</organism>
<reference evidence="2 3" key="1">
    <citation type="submission" date="2015-07" db="EMBL/GenBank/DDBJ databases">
        <title>The genome of Pseudoloma neurophilia, a relevant intracellular parasite of the zebrafish.</title>
        <authorList>
            <person name="Ndikumana S."/>
            <person name="Pelin A."/>
            <person name="Sanders J."/>
            <person name="Corradi N."/>
        </authorList>
    </citation>
    <scope>NUCLEOTIDE SEQUENCE [LARGE SCALE GENOMIC DNA]</scope>
    <source>
        <strain evidence="2 3">MK1</strain>
    </source>
</reference>
<dbReference type="VEuPathDB" id="MicrosporidiaDB:M153_18350001907"/>
<feature type="non-terminal residue" evidence="2">
    <location>
        <position position="179"/>
    </location>
</feature>
<proteinExistence type="predicted"/>
<accession>A0A0R0M0L1</accession>
<evidence type="ECO:0000256" key="1">
    <source>
        <dbReference type="SAM" id="MobiDB-lite"/>
    </source>
</evidence>
<feature type="region of interest" description="Disordered" evidence="1">
    <location>
        <begin position="66"/>
        <end position="86"/>
    </location>
</feature>
<keyword evidence="3" id="KW-1185">Reference proteome</keyword>
<feature type="region of interest" description="Disordered" evidence="1">
    <location>
        <begin position="157"/>
        <end position="179"/>
    </location>
</feature>
<name>A0A0R0M0L1_9MICR</name>
<evidence type="ECO:0000313" key="2">
    <source>
        <dbReference type="EMBL" id="KRH92975.1"/>
    </source>
</evidence>
<protein>
    <submittedName>
        <fullName evidence="2">Uncharacterized protein</fullName>
    </submittedName>
</protein>
<evidence type="ECO:0000313" key="3">
    <source>
        <dbReference type="Proteomes" id="UP000051530"/>
    </source>
</evidence>
<dbReference type="EMBL" id="LGUB01000553">
    <property type="protein sequence ID" value="KRH92975.1"/>
    <property type="molecule type" value="Genomic_DNA"/>
</dbReference>
<dbReference type="AlphaFoldDB" id="A0A0R0M0L1"/>
<gene>
    <name evidence="2" type="ORF">M153_18350001907</name>
</gene>
<comment type="caution">
    <text evidence="2">The sequence shown here is derived from an EMBL/GenBank/DDBJ whole genome shotgun (WGS) entry which is preliminary data.</text>
</comment>
<dbReference type="Proteomes" id="UP000051530">
    <property type="component" value="Unassembled WGS sequence"/>
</dbReference>